<accession>A0A5C4W920</accession>
<comment type="caution">
    <text evidence="3">The sequence shown here is derived from an EMBL/GenBank/DDBJ whole genome shotgun (WGS) entry which is preliminary data.</text>
</comment>
<name>A0A5C4W920_9ACTN</name>
<dbReference type="GO" id="GO:0009294">
    <property type="term" value="P:DNA-mediated transformation"/>
    <property type="evidence" value="ECO:0007669"/>
    <property type="project" value="InterPro"/>
</dbReference>
<dbReference type="InterPro" id="IPR057666">
    <property type="entry name" value="DrpA_SLOG"/>
</dbReference>
<dbReference type="PANTHER" id="PTHR43022:SF1">
    <property type="entry name" value="PROTEIN SMF"/>
    <property type="match status" value="1"/>
</dbReference>
<reference evidence="3 4" key="1">
    <citation type="submission" date="2019-10" db="EMBL/GenBank/DDBJ databases">
        <title>Nonomuraea sp. nov., isolated from Phyllanthus amarus.</title>
        <authorList>
            <person name="Klykleung N."/>
            <person name="Tanasupawat S."/>
        </authorList>
    </citation>
    <scope>NUCLEOTIDE SEQUENCE [LARGE SCALE GENOMIC DNA]</scope>
    <source>
        <strain evidence="3 4">PA1-10</strain>
    </source>
</reference>
<dbReference type="OrthoDB" id="9785707at2"/>
<proteinExistence type="inferred from homology"/>
<dbReference type="AlphaFoldDB" id="A0A5C4W920"/>
<evidence type="ECO:0000256" key="1">
    <source>
        <dbReference type="ARBA" id="ARBA00006525"/>
    </source>
</evidence>
<dbReference type="EMBL" id="VDLX02000009">
    <property type="protein sequence ID" value="KAB8192588.1"/>
    <property type="molecule type" value="Genomic_DNA"/>
</dbReference>
<dbReference type="SUPFAM" id="SSF102405">
    <property type="entry name" value="MCP/YpsA-like"/>
    <property type="match status" value="1"/>
</dbReference>
<dbReference type="PANTHER" id="PTHR43022">
    <property type="entry name" value="PROTEIN SMF"/>
    <property type="match status" value="1"/>
</dbReference>
<dbReference type="InterPro" id="IPR003488">
    <property type="entry name" value="DprA"/>
</dbReference>
<evidence type="ECO:0000313" key="3">
    <source>
        <dbReference type="EMBL" id="KAB8192588.1"/>
    </source>
</evidence>
<evidence type="ECO:0000259" key="2">
    <source>
        <dbReference type="Pfam" id="PF02481"/>
    </source>
</evidence>
<protein>
    <recommendedName>
        <fullName evidence="2">Smf/DprA SLOG domain-containing protein</fullName>
    </recommendedName>
</protein>
<keyword evidence="4" id="KW-1185">Reference proteome</keyword>
<comment type="similarity">
    <text evidence="1">Belongs to the DprA/Smf family.</text>
</comment>
<dbReference type="Gene3D" id="3.40.50.450">
    <property type="match status" value="1"/>
</dbReference>
<dbReference type="Proteomes" id="UP000312512">
    <property type="component" value="Unassembled WGS sequence"/>
</dbReference>
<evidence type="ECO:0000313" key="4">
    <source>
        <dbReference type="Proteomes" id="UP000312512"/>
    </source>
</evidence>
<gene>
    <name evidence="3" type="ORF">FH608_024110</name>
</gene>
<feature type="domain" description="Smf/DprA SLOG" evidence="2">
    <location>
        <begin position="89"/>
        <end position="285"/>
    </location>
</feature>
<organism evidence="3 4">
    <name type="scientific">Nonomuraea phyllanthi</name>
    <dbReference type="NCBI Taxonomy" id="2219224"/>
    <lineage>
        <taxon>Bacteria</taxon>
        <taxon>Bacillati</taxon>
        <taxon>Actinomycetota</taxon>
        <taxon>Actinomycetes</taxon>
        <taxon>Streptosporangiales</taxon>
        <taxon>Streptosporangiaceae</taxon>
        <taxon>Nonomuraea</taxon>
    </lineage>
</organism>
<dbReference type="Pfam" id="PF02481">
    <property type="entry name" value="DNA_processg_A"/>
    <property type="match status" value="1"/>
</dbReference>
<sequence>MVMTMTMTALDEQAAVLALTKATHTQPWHHTAHVIAATGSALKLTNGDVAGLDETDQAHLADLRSRLNIEDLNQARDLITAMRAAGVHLITVLDDAYPGNMLWANNYPPFVWVRGRMVPEDYRAVAIVGEHDSEHAVTAARALADAGLTVIAPLRTDLDAAVHQAALEAGGRTLAVLAGGIAAPGTLGPYANVAQQIGQRGALVSPLWPDTTPTHHPTAQERVVTCGLAATVYVTDGGDGGPGQHCADMTLKTGKHVFVPQQLQQEHPWVARAGFRGGITVVQDTDELSKHAVNLVDMCSQTTMF</sequence>